<evidence type="ECO:0000256" key="1">
    <source>
        <dbReference type="ARBA" id="ARBA00023002"/>
    </source>
</evidence>
<keyword evidence="1" id="KW-0560">Oxidoreductase</keyword>
<dbReference type="EMBL" id="BAABDH010000038">
    <property type="protein sequence ID" value="GAA3936854.1"/>
    <property type="molecule type" value="Genomic_DNA"/>
</dbReference>
<evidence type="ECO:0000259" key="2">
    <source>
        <dbReference type="Pfam" id="PF01619"/>
    </source>
</evidence>
<dbReference type="Gene3D" id="3.20.20.220">
    <property type="match status" value="1"/>
</dbReference>
<dbReference type="RefSeq" id="WP_345113305.1">
    <property type="nucleotide sequence ID" value="NZ_BAABDH010000038.1"/>
</dbReference>
<keyword evidence="4" id="KW-1185">Reference proteome</keyword>
<proteinExistence type="predicted"/>
<dbReference type="Proteomes" id="UP001499909">
    <property type="component" value="Unassembled WGS sequence"/>
</dbReference>
<protein>
    <submittedName>
        <fullName evidence="3">Proline dehydrogenase family protein</fullName>
    </submittedName>
</protein>
<dbReference type="SUPFAM" id="SSF51730">
    <property type="entry name" value="FAD-linked oxidoreductase"/>
    <property type="match status" value="1"/>
</dbReference>
<sequence>MALTQAPPISFNDTAVAFASRSDGELRKMYALFAAMNNNGLVKLGGGMMKAALKWNLPVKFLIKETIFGQFCGGETIRECLPVIEELGRYRIGTILDYSVEGEGSDRSFDHTRDEILATIDMAHRSTHIPFSVFKVSGVADSALLEKVQAGKALAAPEQASYDRARARVEAICARAHQYGVRVFVDAEESWFQQTIDNLAYEMMAKYNKEAAIVWNTYQLYRHDRLDAIKEAYEAAKKGGYFLGGKLVRGAYMEKEARTANQRGYQNPINPSKNATDQLYNEALRYCVAQADRISICAGTHNEDSSLLLTELMQEYSLRPGDPRIWFAQLYGMSDNLSYNLANAGYNTAKYVPYGPVEAVMPYLLRRADENTAISGQSSREFLLIQKEMARRKAHK</sequence>
<comment type="caution">
    <text evidence="3">The sequence shown here is derived from an EMBL/GenBank/DDBJ whole genome shotgun (WGS) entry which is preliminary data.</text>
</comment>
<name>A0ABP7N4S7_9BACT</name>
<dbReference type="Pfam" id="PF01619">
    <property type="entry name" value="Pro_dh"/>
    <property type="match status" value="1"/>
</dbReference>
<dbReference type="PANTHER" id="PTHR13914">
    <property type="entry name" value="PROLINE OXIDASE"/>
    <property type="match status" value="1"/>
</dbReference>
<dbReference type="PANTHER" id="PTHR13914:SF0">
    <property type="entry name" value="PROLINE DEHYDROGENASE 1, MITOCHONDRIAL"/>
    <property type="match status" value="1"/>
</dbReference>
<feature type="domain" description="Proline dehydrogenase" evidence="2">
    <location>
        <begin position="82"/>
        <end position="379"/>
    </location>
</feature>
<evidence type="ECO:0000313" key="4">
    <source>
        <dbReference type="Proteomes" id="UP001499909"/>
    </source>
</evidence>
<dbReference type="InterPro" id="IPR002872">
    <property type="entry name" value="Proline_DH_dom"/>
</dbReference>
<evidence type="ECO:0000313" key="3">
    <source>
        <dbReference type="EMBL" id="GAA3936854.1"/>
    </source>
</evidence>
<reference evidence="4" key="1">
    <citation type="journal article" date="2019" name="Int. J. Syst. Evol. Microbiol.">
        <title>The Global Catalogue of Microorganisms (GCM) 10K type strain sequencing project: providing services to taxonomists for standard genome sequencing and annotation.</title>
        <authorList>
            <consortium name="The Broad Institute Genomics Platform"/>
            <consortium name="The Broad Institute Genome Sequencing Center for Infectious Disease"/>
            <person name="Wu L."/>
            <person name="Ma J."/>
        </authorList>
    </citation>
    <scope>NUCLEOTIDE SEQUENCE [LARGE SCALE GENOMIC DNA]</scope>
    <source>
        <strain evidence="4">JCM 17214</strain>
    </source>
</reference>
<gene>
    <name evidence="3" type="ORF">GCM10022406_21310</name>
</gene>
<dbReference type="InterPro" id="IPR029041">
    <property type="entry name" value="FAD-linked_oxidoreductase-like"/>
</dbReference>
<organism evidence="3 4">
    <name type="scientific">Hymenobacter algoricola</name>
    <dbReference type="NCBI Taxonomy" id="486267"/>
    <lineage>
        <taxon>Bacteria</taxon>
        <taxon>Pseudomonadati</taxon>
        <taxon>Bacteroidota</taxon>
        <taxon>Cytophagia</taxon>
        <taxon>Cytophagales</taxon>
        <taxon>Hymenobacteraceae</taxon>
        <taxon>Hymenobacter</taxon>
    </lineage>
</organism>
<accession>A0ABP7N4S7</accession>
<dbReference type="InterPro" id="IPR015659">
    <property type="entry name" value="Proline_oxidase"/>
</dbReference>